<dbReference type="AlphaFoldDB" id="J3L0I0"/>
<accession>J3L0I0</accession>
<evidence type="ECO:0000313" key="2">
    <source>
        <dbReference type="EnsemblPlants" id="OB01G27360.1"/>
    </source>
</evidence>
<keyword evidence="1" id="KW-0732">Signal</keyword>
<dbReference type="HOGENOM" id="CLU_2945379_0_0_1"/>
<evidence type="ECO:0000256" key="1">
    <source>
        <dbReference type="SAM" id="SignalP"/>
    </source>
</evidence>
<reference evidence="2" key="1">
    <citation type="journal article" date="2013" name="Nat. Commun.">
        <title>Whole-genome sequencing of Oryza brachyantha reveals mechanisms underlying Oryza genome evolution.</title>
        <authorList>
            <person name="Chen J."/>
            <person name="Huang Q."/>
            <person name="Gao D."/>
            <person name="Wang J."/>
            <person name="Lang Y."/>
            <person name="Liu T."/>
            <person name="Li B."/>
            <person name="Bai Z."/>
            <person name="Luis Goicoechea J."/>
            <person name="Liang C."/>
            <person name="Chen C."/>
            <person name="Zhang W."/>
            <person name="Sun S."/>
            <person name="Liao Y."/>
            <person name="Zhang X."/>
            <person name="Yang L."/>
            <person name="Song C."/>
            <person name="Wang M."/>
            <person name="Shi J."/>
            <person name="Liu G."/>
            <person name="Liu J."/>
            <person name="Zhou H."/>
            <person name="Zhou W."/>
            <person name="Yu Q."/>
            <person name="An N."/>
            <person name="Chen Y."/>
            <person name="Cai Q."/>
            <person name="Wang B."/>
            <person name="Liu B."/>
            <person name="Min J."/>
            <person name="Huang Y."/>
            <person name="Wu H."/>
            <person name="Li Z."/>
            <person name="Zhang Y."/>
            <person name="Yin Y."/>
            <person name="Song W."/>
            <person name="Jiang J."/>
            <person name="Jackson S.A."/>
            <person name="Wing R.A."/>
            <person name="Wang J."/>
            <person name="Chen M."/>
        </authorList>
    </citation>
    <scope>NUCLEOTIDE SEQUENCE [LARGE SCALE GENOMIC DNA]</scope>
    <source>
        <strain evidence="2">cv. IRGC 101232</strain>
    </source>
</reference>
<proteinExistence type="predicted"/>
<dbReference type="Proteomes" id="UP000006038">
    <property type="component" value="Chromosome 1"/>
</dbReference>
<dbReference type="Gramene" id="OB01G27360.1">
    <property type="protein sequence ID" value="OB01G27360.1"/>
    <property type="gene ID" value="OB01G27360"/>
</dbReference>
<keyword evidence="3" id="KW-1185">Reference proteome</keyword>
<sequence length="60" mass="6235">MARTAAVPATLLLGLFAVAVLASGLVVPDEQRPRRHWTTDSAELGIHLGTTHSCVGVEAA</sequence>
<protein>
    <submittedName>
        <fullName evidence="2">Uncharacterized protein</fullName>
    </submittedName>
</protein>
<dbReference type="EnsemblPlants" id="OB01G27360.1">
    <property type="protein sequence ID" value="OB01G27360.1"/>
    <property type="gene ID" value="OB01G27360"/>
</dbReference>
<organism evidence="2">
    <name type="scientific">Oryza brachyantha</name>
    <name type="common">malo sina</name>
    <dbReference type="NCBI Taxonomy" id="4533"/>
    <lineage>
        <taxon>Eukaryota</taxon>
        <taxon>Viridiplantae</taxon>
        <taxon>Streptophyta</taxon>
        <taxon>Embryophyta</taxon>
        <taxon>Tracheophyta</taxon>
        <taxon>Spermatophyta</taxon>
        <taxon>Magnoliopsida</taxon>
        <taxon>Liliopsida</taxon>
        <taxon>Poales</taxon>
        <taxon>Poaceae</taxon>
        <taxon>BOP clade</taxon>
        <taxon>Oryzoideae</taxon>
        <taxon>Oryzeae</taxon>
        <taxon>Oryzinae</taxon>
        <taxon>Oryza</taxon>
    </lineage>
</organism>
<feature type="chain" id="PRO_5003772278" evidence="1">
    <location>
        <begin position="23"/>
        <end position="60"/>
    </location>
</feature>
<evidence type="ECO:0000313" key="3">
    <source>
        <dbReference type="Proteomes" id="UP000006038"/>
    </source>
</evidence>
<feature type="signal peptide" evidence="1">
    <location>
        <begin position="1"/>
        <end position="22"/>
    </location>
</feature>
<reference evidence="2" key="2">
    <citation type="submission" date="2013-04" db="UniProtKB">
        <authorList>
            <consortium name="EnsemblPlants"/>
        </authorList>
    </citation>
    <scope>IDENTIFICATION</scope>
</reference>
<name>J3L0I0_ORYBR</name>